<dbReference type="EMBL" id="AP021874">
    <property type="protein sequence ID" value="BBO69512.1"/>
    <property type="molecule type" value="Genomic_DNA"/>
</dbReference>
<protein>
    <submittedName>
        <fullName evidence="1">Uncharacterized protein</fullName>
    </submittedName>
</protein>
<dbReference type="Pfam" id="PF20098">
    <property type="entry name" value="DUF6488"/>
    <property type="match status" value="1"/>
</dbReference>
<keyword evidence="2" id="KW-1185">Reference proteome</keyword>
<evidence type="ECO:0000313" key="2">
    <source>
        <dbReference type="Proteomes" id="UP000427906"/>
    </source>
</evidence>
<dbReference type="InterPro" id="IPR045503">
    <property type="entry name" value="DUF6488"/>
</dbReference>
<dbReference type="Proteomes" id="UP000427906">
    <property type="component" value="Chromosome"/>
</dbReference>
<dbReference type="KEGG" id="dalk:DSCA_34420"/>
<evidence type="ECO:0000313" key="1">
    <source>
        <dbReference type="EMBL" id="BBO69512.1"/>
    </source>
</evidence>
<reference evidence="1 2" key="1">
    <citation type="submission" date="2019-11" db="EMBL/GenBank/DDBJ databases">
        <title>Comparative genomics of hydrocarbon-degrading Desulfosarcina strains.</title>
        <authorList>
            <person name="Watanabe M."/>
            <person name="Kojima H."/>
            <person name="Fukui M."/>
        </authorList>
    </citation>
    <scope>NUCLEOTIDE SEQUENCE [LARGE SCALE GENOMIC DNA]</scope>
    <source>
        <strain evidence="1 2">PL12</strain>
    </source>
</reference>
<organism evidence="1 2">
    <name type="scientific">Desulfosarcina alkanivorans</name>
    <dbReference type="NCBI Taxonomy" id="571177"/>
    <lineage>
        <taxon>Bacteria</taxon>
        <taxon>Pseudomonadati</taxon>
        <taxon>Thermodesulfobacteriota</taxon>
        <taxon>Desulfobacteria</taxon>
        <taxon>Desulfobacterales</taxon>
        <taxon>Desulfosarcinaceae</taxon>
        <taxon>Desulfosarcina</taxon>
    </lineage>
</organism>
<sequence length="149" mass="16634">MVWNLKGEIDRVIKLKWNATETVWELTMIVYNSILNRPWVAAALLTAAGLILSGPGEAFGHGGKTHAAEPFSAFQAVQKATQLYDRLIVSEKLSEDWETGLASIHVTVRGTESRREYVVQFKRSGDDPGSVYFYFNRQGDYSGSNFTGK</sequence>
<name>A0A5K7YIL5_9BACT</name>
<dbReference type="AlphaFoldDB" id="A0A5K7YIL5"/>
<proteinExistence type="predicted"/>
<gene>
    <name evidence="1" type="ORF">DSCA_34420</name>
</gene>
<accession>A0A5K7YIL5</accession>